<keyword evidence="2" id="KW-1185">Reference proteome</keyword>
<dbReference type="AlphaFoldDB" id="A0A811SLS9"/>
<name>A0A811SLS9_9POAL</name>
<accession>A0A811SLS9</accession>
<sequence length="51" mass="5745">LTASAELCASAKRPQDMTVRPCVFVQATRCSCWRESSEARREDACRARIKV</sequence>
<proteinExistence type="predicted"/>
<protein>
    <submittedName>
        <fullName evidence="1">Uncharacterized protein</fullName>
    </submittedName>
</protein>
<feature type="non-terminal residue" evidence="1">
    <location>
        <position position="1"/>
    </location>
</feature>
<dbReference type="Proteomes" id="UP000604825">
    <property type="component" value="Unassembled WGS sequence"/>
</dbReference>
<comment type="caution">
    <text evidence="1">The sequence shown here is derived from an EMBL/GenBank/DDBJ whole genome shotgun (WGS) entry which is preliminary data.</text>
</comment>
<dbReference type="EMBL" id="CAJGYO010000685">
    <property type="protein sequence ID" value="CAD6343116.1"/>
    <property type="molecule type" value="Genomic_DNA"/>
</dbReference>
<evidence type="ECO:0000313" key="1">
    <source>
        <dbReference type="EMBL" id="CAD6343116.1"/>
    </source>
</evidence>
<evidence type="ECO:0000313" key="2">
    <source>
        <dbReference type="Proteomes" id="UP000604825"/>
    </source>
</evidence>
<reference evidence="1" key="1">
    <citation type="submission" date="2020-10" db="EMBL/GenBank/DDBJ databases">
        <authorList>
            <person name="Han B."/>
            <person name="Lu T."/>
            <person name="Zhao Q."/>
            <person name="Huang X."/>
            <person name="Zhao Y."/>
        </authorList>
    </citation>
    <scope>NUCLEOTIDE SEQUENCE</scope>
</reference>
<gene>
    <name evidence="1" type="ORF">NCGR_LOCUS67219</name>
</gene>
<organism evidence="1 2">
    <name type="scientific">Miscanthus lutarioriparius</name>
    <dbReference type="NCBI Taxonomy" id="422564"/>
    <lineage>
        <taxon>Eukaryota</taxon>
        <taxon>Viridiplantae</taxon>
        <taxon>Streptophyta</taxon>
        <taxon>Embryophyta</taxon>
        <taxon>Tracheophyta</taxon>
        <taxon>Spermatophyta</taxon>
        <taxon>Magnoliopsida</taxon>
        <taxon>Liliopsida</taxon>
        <taxon>Poales</taxon>
        <taxon>Poaceae</taxon>
        <taxon>PACMAD clade</taxon>
        <taxon>Panicoideae</taxon>
        <taxon>Andropogonodae</taxon>
        <taxon>Andropogoneae</taxon>
        <taxon>Saccharinae</taxon>
        <taxon>Miscanthus</taxon>
    </lineage>
</organism>